<gene>
    <name evidence="2" type="ORF">DB32_001767</name>
</gene>
<dbReference type="KEGG" id="samy:DB32_001767"/>
<feature type="transmembrane region" description="Helical" evidence="1">
    <location>
        <begin position="55"/>
        <end position="75"/>
    </location>
</feature>
<dbReference type="STRING" id="927083.DB32_001767"/>
<accession>A0A0F6W0U5</accession>
<feature type="transmembrane region" description="Helical" evidence="1">
    <location>
        <begin position="24"/>
        <end position="43"/>
    </location>
</feature>
<keyword evidence="1" id="KW-0812">Transmembrane</keyword>
<evidence type="ECO:0000313" key="3">
    <source>
        <dbReference type="Proteomes" id="UP000034883"/>
    </source>
</evidence>
<keyword evidence="1" id="KW-1133">Transmembrane helix</keyword>
<evidence type="ECO:0008006" key="4">
    <source>
        <dbReference type="Google" id="ProtNLM"/>
    </source>
</evidence>
<evidence type="ECO:0000256" key="1">
    <source>
        <dbReference type="SAM" id="Phobius"/>
    </source>
</evidence>
<name>A0A0F6W0U5_9BACT</name>
<keyword evidence="1" id="KW-0472">Membrane</keyword>
<dbReference type="AlphaFoldDB" id="A0A0F6W0U5"/>
<sequence>MVYEFELTDEEFRRAWLAEYFRRPALPILRGLAGLVLIGLGIQTSQGATELTARGIGMAAIVLGMWQLLRPFLLVRALLRARRDKGAASQRMRVRIDESGVGVSDGAKETQLDWGAITAAGRGKGYVWFEVRGSARGTIPTRVIDDDAALVEVFTRHGTWRG</sequence>
<organism evidence="2 3">
    <name type="scientific">Sandaracinus amylolyticus</name>
    <dbReference type="NCBI Taxonomy" id="927083"/>
    <lineage>
        <taxon>Bacteria</taxon>
        <taxon>Pseudomonadati</taxon>
        <taxon>Myxococcota</taxon>
        <taxon>Polyangia</taxon>
        <taxon>Polyangiales</taxon>
        <taxon>Sandaracinaceae</taxon>
        <taxon>Sandaracinus</taxon>
    </lineage>
</organism>
<proteinExistence type="predicted"/>
<dbReference type="RefSeq" id="WP_053231941.1">
    <property type="nucleotide sequence ID" value="NZ_CP011125.1"/>
</dbReference>
<protein>
    <recommendedName>
        <fullName evidence="4">YcxB-like protein domain-containing protein</fullName>
    </recommendedName>
</protein>
<dbReference type="EMBL" id="CP011125">
    <property type="protein sequence ID" value="AKF04618.1"/>
    <property type="molecule type" value="Genomic_DNA"/>
</dbReference>
<evidence type="ECO:0000313" key="2">
    <source>
        <dbReference type="EMBL" id="AKF04618.1"/>
    </source>
</evidence>
<reference evidence="2 3" key="1">
    <citation type="submission" date="2015-03" db="EMBL/GenBank/DDBJ databases">
        <title>Genome assembly of Sandaracinus amylolyticus DSM 53668.</title>
        <authorList>
            <person name="Sharma G."/>
            <person name="Subramanian S."/>
        </authorList>
    </citation>
    <scope>NUCLEOTIDE SEQUENCE [LARGE SCALE GENOMIC DNA]</scope>
    <source>
        <strain evidence="2 3">DSM 53668</strain>
    </source>
</reference>
<dbReference type="Proteomes" id="UP000034883">
    <property type="component" value="Chromosome"/>
</dbReference>
<keyword evidence="3" id="KW-1185">Reference proteome</keyword>